<feature type="signal peptide" evidence="3">
    <location>
        <begin position="1"/>
        <end position="20"/>
    </location>
</feature>
<proteinExistence type="predicted"/>
<feature type="chain" id="PRO_5011650466" description="DUF4124 domain-containing protein" evidence="3">
    <location>
        <begin position="21"/>
        <end position="218"/>
    </location>
</feature>
<dbReference type="AlphaFoldDB" id="A0A1H3GKF9"/>
<keyword evidence="1" id="KW-0175">Coiled coil</keyword>
<evidence type="ECO:0000256" key="2">
    <source>
        <dbReference type="SAM" id="MobiDB-lite"/>
    </source>
</evidence>
<organism evidence="5 6">
    <name type="scientific">Allochromatium warmingii</name>
    <name type="common">Chromatium warmingii</name>
    <dbReference type="NCBI Taxonomy" id="61595"/>
    <lineage>
        <taxon>Bacteria</taxon>
        <taxon>Pseudomonadati</taxon>
        <taxon>Pseudomonadota</taxon>
        <taxon>Gammaproteobacteria</taxon>
        <taxon>Chromatiales</taxon>
        <taxon>Chromatiaceae</taxon>
        <taxon>Allochromatium</taxon>
    </lineage>
</organism>
<keyword evidence="6" id="KW-1185">Reference proteome</keyword>
<feature type="compositionally biased region" description="Basic and acidic residues" evidence="2">
    <location>
        <begin position="183"/>
        <end position="193"/>
    </location>
</feature>
<evidence type="ECO:0000259" key="4">
    <source>
        <dbReference type="Pfam" id="PF13511"/>
    </source>
</evidence>
<dbReference type="InterPro" id="IPR025392">
    <property type="entry name" value="DUF4124"/>
</dbReference>
<keyword evidence="3" id="KW-0732">Signal</keyword>
<protein>
    <recommendedName>
        <fullName evidence="4">DUF4124 domain-containing protein</fullName>
    </recommendedName>
</protein>
<dbReference type="Proteomes" id="UP000198672">
    <property type="component" value="Unassembled WGS sequence"/>
</dbReference>
<feature type="compositionally biased region" description="Basic and acidic residues" evidence="2">
    <location>
        <begin position="152"/>
        <end position="162"/>
    </location>
</feature>
<dbReference type="Pfam" id="PF13511">
    <property type="entry name" value="DUF4124"/>
    <property type="match status" value="1"/>
</dbReference>
<dbReference type="RefSeq" id="WP_177169032.1">
    <property type="nucleotide sequence ID" value="NZ_FNOW01000025.1"/>
</dbReference>
<gene>
    <name evidence="5" type="ORF">SAMN05421644_12530</name>
</gene>
<feature type="domain" description="DUF4124" evidence="4">
    <location>
        <begin position="11"/>
        <end position="64"/>
    </location>
</feature>
<name>A0A1H3GKF9_ALLWA</name>
<sequence length="218" mass="24987">MRPVTIILVLTALLSVEVAADTLYRCQDAAGQTLFSDAPCGPTAEAVELNIHRPSASEQRDAQSRAAQTIAISDEIQRERLLQRELARAAEIQLQQERQRQAERKRELAAREAEREREQAALAACACEDRGTTTVRNGSRRWSAAPPHQRPQCRERTRRDFNPPDTQYQRQPLPPPPSGLRPYRPDRERDSAQRHPHRPSPQLQLRLPNLELIYRSRR</sequence>
<reference evidence="6" key="1">
    <citation type="submission" date="2016-10" db="EMBL/GenBank/DDBJ databases">
        <authorList>
            <person name="Varghese N."/>
            <person name="Submissions S."/>
        </authorList>
    </citation>
    <scope>NUCLEOTIDE SEQUENCE [LARGE SCALE GENOMIC DNA]</scope>
    <source>
        <strain evidence="6">DSM 173</strain>
    </source>
</reference>
<evidence type="ECO:0000256" key="1">
    <source>
        <dbReference type="SAM" id="Coils"/>
    </source>
</evidence>
<evidence type="ECO:0000313" key="5">
    <source>
        <dbReference type="EMBL" id="SDY03475.1"/>
    </source>
</evidence>
<evidence type="ECO:0000313" key="6">
    <source>
        <dbReference type="Proteomes" id="UP000198672"/>
    </source>
</evidence>
<feature type="coiled-coil region" evidence="1">
    <location>
        <begin position="87"/>
        <end position="119"/>
    </location>
</feature>
<feature type="region of interest" description="Disordered" evidence="2">
    <location>
        <begin position="133"/>
        <end position="218"/>
    </location>
</feature>
<dbReference type="EMBL" id="FNOW01000025">
    <property type="protein sequence ID" value="SDY03475.1"/>
    <property type="molecule type" value="Genomic_DNA"/>
</dbReference>
<accession>A0A1H3GKF9</accession>
<evidence type="ECO:0000256" key="3">
    <source>
        <dbReference type="SAM" id="SignalP"/>
    </source>
</evidence>